<dbReference type="STRING" id="1278819.BHE19_20635"/>
<sequence>MLVIAESFLGPKKIRFQPFPLTNTFSKAVGALTLHTEVPKPRIVTCTGIKKPAMFIASKVAFVKMLVGAKVLKVSLCFDNEERKICFLNLIRVVIH</sequence>
<proteinExistence type="predicted"/>
<name>A0A1S1JDV1_9FLAO</name>
<keyword evidence="4" id="KW-1185">Reference proteome</keyword>
<dbReference type="EMBL" id="MIKE01000002">
    <property type="protein sequence ID" value="OHT47286.1"/>
    <property type="molecule type" value="Genomic_DNA"/>
</dbReference>
<evidence type="ECO:0000313" key="2">
    <source>
        <dbReference type="EMBL" id="OXB14299.1"/>
    </source>
</evidence>
<evidence type="ECO:0000313" key="4">
    <source>
        <dbReference type="Proteomes" id="UP000198319"/>
    </source>
</evidence>
<evidence type="ECO:0000313" key="3">
    <source>
        <dbReference type="Proteomes" id="UP000180252"/>
    </source>
</evidence>
<dbReference type="AlphaFoldDB" id="A0A1S1JDV1"/>
<dbReference type="Proteomes" id="UP000198319">
    <property type="component" value="Unassembled WGS sequence"/>
</dbReference>
<reference evidence="3" key="1">
    <citation type="submission" date="2016-09" db="EMBL/GenBank/DDBJ databases">
        <authorList>
            <person name="Chen S."/>
            <person name="Walker E."/>
        </authorList>
    </citation>
    <scope>NUCLEOTIDE SEQUENCE [LARGE SCALE GENOMIC DNA]</scope>
    <source>
        <strain evidence="3">MSU</strain>
    </source>
</reference>
<comment type="caution">
    <text evidence="1">The sequence shown here is derived from an EMBL/GenBank/DDBJ whole genome shotgun (WGS) entry which is preliminary data.</text>
</comment>
<dbReference type="EMBL" id="MUHG01000039">
    <property type="protein sequence ID" value="OXB14299.1"/>
    <property type="molecule type" value="Genomic_DNA"/>
</dbReference>
<accession>A0A1S1JDV1</accession>
<dbReference type="Proteomes" id="UP000180252">
    <property type="component" value="Unassembled WGS sequence"/>
</dbReference>
<organism evidence="1 3">
    <name type="scientific">Flavobacterium tructae</name>
    <dbReference type="NCBI Taxonomy" id="1114873"/>
    <lineage>
        <taxon>Bacteria</taxon>
        <taxon>Pseudomonadati</taxon>
        <taxon>Bacteroidota</taxon>
        <taxon>Flavobacteriia</taxon>
        <taxon>Flavobacteriales</taxon>
        <taxon>Flavobacteriaceae</taxon>
        <taxon>Flavobacterium</taxon>
    </lineage>
</organism>
<gene>
    <name evidence="2" type="ORF">B0A71_21915</name>
    <name evidence="1" type="ORF">BHE19_20635</name>
</gene>
<protein>
    <submittedName>
        <fullName evidence="1">Uncharacterized protein</fullName>
    </submittedName>
</protein>
<evidence type="ECO:0000313" key="1">
    <source>
        <dbReference type="EMBL" id="OHT47286.1"/>
    </source>
</evidence>
<reference evidence="1" key="2">
    <citation type="submission" date="2016-09" db="EMBL/GenBank/DDBJ databases">
        <authorList>
            <person name="Capua I."/>
            <person name="De Benedictis P."/>
            <person name="Joannis T."/>
            <person name="Lombin L.H."/>
            <person name="Cattoli G."/>
        </authorList>
    </citation>
    <scope>NUCLEOTIDE SEQUENCE [LARGE SCALE GENOMIC DNA]</scope>
    <source>
        <strain evidence="1">MSU</strain>
    </source>
</reference>
<reference evidence="2 4" key="3">
    <citation type="submission" date="2016-11" db="EMBL/GenBank/DDBJ databases">
        <title>Whole genomes of Flavobacteriaceae.</title>
        <authorList>
            <person name="Stine C."/>
            <person name="Li C."/>
            <person name="Tadesse D."/>
        </authorList>
    </citation>
    <scope>NUCLEOTIDE SEQUENCE [LARGE SCALE GENOMIC DNA]</scope>
    <source>
        <strain evidence="2 4">ATCC BAA-2541</strain>
    </source>
</reference>